<reference evidence="14 15" key="1">
    <citation type="journal article" date="2024" name="Front. Microbiol.">
        <title>Novel thermophilic genera Geochorda gen. nov. and Carboxydochorda gen. nov. from the deep terrestrial subsurface reveal the ecophysiological diversity in the class Limnochordia.</title>
        <authorList>
            <person name="Karnachuk O.V."/>
            <person name="Lukina A.P."/>
            <person name="Avakyan M.R."/>
            <person name="Kadnikov V.V."/>
            <person name="Begmatov S."/>
            <person name="Beletsky A.V."/>
            <person name="Vlasova K.G."/>
            <person name="Novikov A.A."/>
            <person name="Shcherbakova V.A."/>
            <person name="Mardanov A.V."/>
            <person name="Ravin N.V."/>
        </authorList>
    </citation>
    <scope>NUCLEOTIDE SEQUENCE [LARGE SCALE GENOMIC DNA]</scope>
    <source>
        <strain evidence="14 15">L945</strain>
    </source>
</reference>
<evidence type="ECO:0000256" key="8">
    <source>
        <dbReference type="PROSITE-ProRule" id="PRU00703"/>
    </source>
</evidence>
<dbReference type="Gene3D" id="3.30.465.10">
    <property type="match status" value="1"/>
</dbReference>
<evidence type="ECO:0000256" key="1">
    <source>
        <dbReference type="ARBA" id="ARBA00004141"/>
    </source>
</evidence>
<name>A0ABZ1C2J4_9FIRM</name>
<comment type="similarity">
    <text evidence="2">Belongs to the UPF0053 family.</text>
</comment>
<evidence type="ECO:0000256" key="10">
    <source>
        <dbReference type="SAM" id="MobiDB-lite"/>
    </source>
</evidence>
<dbReference type="InterPro" id="IPR016169">
    <property type="entry name" value="FAD-bd_PCMH_sub2"/>
</dbReference>
<evidence type="ECO:0000256" key="9">
    <source>
        <dbReference type="PROSITE-ProRule" id="PRU01193"/>
    </source>
</evidence>
<dbReference type="SUPFAM" id="SSF54631">
    <property type="entry name" value="CBS-domain pair"/>
    <property type="match status" value="1"/>
</dbReference>
<dbReference type="SUPFAM" id="SSF56176">
    <property type="entry name" value="FAD-binding/transporter-associated domain-like"/>
    <property type="match status" value="1"/>
</dbReference>
<evidence type="ECO:0000256" key="7">
    <source>
        <dbReference type="ARBA" id="ARBA00023136"/>
    </source>
</evidence>
<feature type="region of interest" description="Disordered" evidence="10">
    <location>
        <begin position="425"/>
        <end position="464"/>
    </location>
</feature>
<feature type="transmembrane region" description="Helical" evidence="11">
    <location>
        <begin position="96"/>
        <end position="113"/>
    </location>
</feature>
<dbReference type="InterPro" id="IPR005170">
    <property type="entry name" value="Transptr-assoc_dom"/>
</dbReference>
<proteinExistence type="inferred from homology"/>
<evidence type="ECO:0000313" key="14">
    <source>
        <dbReference type="EMBL" id="WRP18961.1"/>
    </source>
</evidence>
<evidence type="ECO:0000256" key="5">
    <source>
        <dbReference type="ARBA" id="ARBA00022989"/>
    </source>
</evidence>
<accession>A0ABZ1C2J4</accession>
<dbReference type="InterPro" id="IPR002550">
    <property type="entry name" value="CNNM"/>
</dbReference>
<keyword evidence="3 9" id="KW-0812">Transmembrane</keyword>
<keyword evidence="4" id="KW-0677">Repeat</keyword>
<comment type="subcellular location">
    <subcellularLocation>
        <location evidence="1">Membrane</location>
        <topology evidence="1">Multi-pass membrane protein</topology>
    </subcellularLocation>
</comment>
<evidence type="ECO:0000259" key="13">
    <source>
        <dbReference type="PROSITE" id="PS51846"/>
    </source>
</evidence>
<keyword evidence="15" id="KW-1185">Reference proteome</keyword>
<evidence type="ECO:0000256" key="2">
    <source>
        <dbReference type="ARBA" id="ARBA00006337"/>
    </source>
</evidence>
<dbReference type="RefSeq" id="WP_324718231.1">
    <property type="nucleotide sequence ID" value="NZ_CP141615.1"/>
</dbReference>
<keyword evidence="7 9" id="KW-0472">Membrane</keyword>
<dbReference type="InterPro" id="IPR000644">
    <property type="entry name" value="CBS_dom"/>
</dbReference>
<dbReference type="Proteomes" id="UP001332192">
    <property type="component" value="Chromosome"/>
</dbReference>
<evidence type="ECO:0000256" key="3">
    <source>
        <dbReference type="ARBA" id="ARBA00022692"/>
    </source>
</evidence>
<organism evidence="14 15">
    <name type="scientific">Carboxydichorda subterranea</name>
    <dbReference type="NCBI Taxonomy" id="3109565"/>
    <lineage>
        <taxon>Bacteria</taxon>
        <taxon>Bacillati</taxon>
        <taxon>Bacillota</taxon>
        <taxon>Limnochordia</taxon>
        <taxon>Limnochordales</taxon>
        <taxon>Geochordaceae</taxon>
        <taxon>Carboxydichorda</taxon>
    </lineage>
</organism>
<dbReference type="Pfam" id="PF00571">
    <property type="entry name" value="CBS"/>
    <property type="match status" value="2"/>
</dbReference>
<dbReference type="Gene3D" id="3.10.580.10">
    <property type="entry name" value="CBS-domain"/>
    <property type="match status" value="1"/>
</dbReference>
<dbReference type="InterPro" id="IPR044751">
    <property type="entry name" value="Ion_transp-like_CBS"/>
</dbReference>
<evidence type="ECO:0000256" key="11">
    <source>
        <dbReference type="SAM" id="Phobius"/>
    </source>
</evidence>
<feature type="transmembrane region" description="Helical" evidence="11">
    <location>
        <begin position="64"/>
        <end position="90"/>
    </location>
</feature>
<gene>
    <name evidence="14" type="ORF">U7230_10735</name>
</gene>
<feature type="compositionally biased region" description="Polar residues" evidence="10">
    <location>
        <begin position="455"/>
        <end position="464"/>
    </location>
</feature>
<dbReference type="Pfam" id="PF03471">
    <property type="entry name" value="CorC_HlyC"/>
    <property type="match status" value="1"/>
</dbReference>
<evidence type="ECO:0000313" key="15">
    <source>
        <dbReference type="Proteomes" id="UP001332192"/>
    </source>
</evidence>
<protein>
    <submittedName>
        <fullName evidence="14">Hemolysin family protein</fullName>
    </submittedName>
</protein>
<dbReference type="CDD" id="cd04590">
    <property type="entry name" value="CBS_pair_CorC_HlyC_assoc"/>
    <property type="match status" value="1"/>
</dbReference>
<dbReference type="InterPro" id="IPR046342">
    <property type="entry name" value="CBS_dom_sf"/>
</dbReference>
<dbReference type="EMBL" id="CP141615">
    <property type="protein sequence ID" value="WRP18961.1"/>
    <property type="molecule type" value="Genomic_DNA"/>
</dbReference>
<feature type="domain" description="CBS" evidence="12">
    <location>
        <begin position="281"/>
        <end position="338"/>
    </location>
</feature>
<dbReference type="PROSITE" id="PS51846">
    <property type="entry name" value="CNNM"/>
    <property type="match status" value="1"/>
</dbReference>
<dbReference type="PANTHER" id="PTHR22777:SF17">
    <property type="entry name" value="UPF0053 PROTEIN SLL0260"/>
    <property type="match status" value="1"/>
</dbReference>
<feature type="domain" description="CBS" evidence="12">
    <location>
        <begin position="215"/>
        <end position="278"/>
    </location>
</feature>
<feature type="domain" description="CNNM transmembrane" evidence="13">
    <location>
        <begin position="4"/>
        <end position="196"/>
    </location>
</feature>
<evidence type="ECO:0000256" key="4">
    <source>
        <dbReference type="ARBA" id="ARBA00022737"/>
    </source>
</evidence>
<evidence type="ECO:0000259" key="12">
    <source>
        <dbReference type="PROSITE" id="PS51371"/>
    </source>
</evidence>
<dbReference type="InterPro" id="IPR036318">
    <property type="entry name" value="FAD-bd_PCMH-like_sf"/>
</dbReference>
<keyword evidence="5 9" id="KW-1133">Transmembrane helix</keyword>
<sequence>MVDLDPDTGWRIAVLVGLLLLSAFFSGSETALMALNRIRLRRLADSGDAGARRIARLLESPSRLLSTVLIGNNLVNVAISAIVTALVLRWVADDEAALLVATLAATTIILLVGEITPKAIAAHAPEPFARRVHRAVEGLVWLLTPINRLFGALSDLLVSALGHKRRHEGGPLAVSEEDVRTMLMLGRQQGVFAPEEEAMVERIFAFTDLRVRDVMVPRLDVAGIPRDIAWADLLALVRREHYTRYPVYEEDLDHVIGILHVKELMMETPRGEQGGFDVARFIRPAYFVPDSKRVVELLREMRQKRAHMAVVVDEYGATAGIVTIEDLVEQVVGEIADEFDQREPEVRQLDARTYSVAGTVRLEEINDRLGLALSCEEADTIAGLVLSLLGRIPEQGDRAERDGVELVVERMDGQRIERLTLKLPRSLSRGEEEAGDKAVAPGGRADDRRAPQGLPQPTSDGTGG</sequence>
<dbReference type="SMART" id="SM01091">
    <property type="entry name" value="CorC_HlyC"/>
    <property type="match status" value="1"/>
</dbReference>
<dbReference type="Pfam" id="PF01595">
    <property type="entry name" value="CNNM"/>
    <property type="match status" value="1"/>
</dbReference>
<dbReference type="PROSITE" id="PS51371">
    <property type="entry name" value="CBS"/>
    <property type="match status" value="2"/>
</dbReference>
<feature type="transmembrane region" description="Helical" evidence="11">
    <location>
        <begin position="12"/>
        <end position="35"/>
    </location>
</feature>
<keyword evidence="6 8" id="KW-0129">CBS domain</keyword>
<dbReference type="PANTHER" id="PTHR22777">
    <property type="entry name" value="HEMOLYSIN-RELATED"/>
    <property type="match status" value="1"/>
</dbReference>
<evidence type="ECO:0000256" key="6">
    <source>
        <dbReference type="ARBA" id="ARBA00023122"/>
    </source>
</evidence>